<dbReference type="InterPro" id="IPR001296">
    <property type="entry name" value="Glyco_trans_1"/>
</dbReference>
<evidence type="ECO:0000313" key="4">
    <source>
        <dbReference type="Proteomes" id="UP000820977"/>
    </source>
</evidence>
<dbReference type="EMBL" id="JABKKJ010000016">
    <property type="protein sequence ID" value="NPE25731.1"/>
    <property type="molecule type" value="Genomic_DNA"/>
</dbReference>
<dbReference type="Gene3D" id="3.40.50.2000">
    <property type="entry name" value="Glycogen Phosphorylase B"/>
    <property type="match status" value="2"/>
</dbReference>
<accession>A0ABX2B395</accession>
<comment type="caution">
    <text evidence="3">The sequence shown here is derived from an EMBL/GenBank/DDBJ whole genome shotgun (WGS) entry which is preliminary data.</text>
</comment>
<sequence>MHICFVCREYPPSKRGGGIATYIRGVAQGLCALKQKVTVVCASDDTRHDSQYKDGDVAVIRLSGGDFVIKGVEENTLLQKFRMFYRFKSYRKKLRNAVLALKDVDIIEVAEYGAEGLYFENIGIPVVTRLHTPMLMDHYSFSKMSFNRYTWKFWWQGLQEFKCIKQSKYITSCSTSLKEWTMKELGIDAERIKVIYNPIRIEQPPPSASQQKPTSPNGRHEILYVGTICDWKGVGDLCEAVSLLTNEGVNIRLTMIGKQGVYAELLKEKYQGQTWFNMQGFTPHEEVMQMYAQADVVCFPSWWENFPMVCLEAMSQGAIVLGSNSGGMSEIINDGEDGFLVTPKDAKRIVNRIKEILFIPTSEREKISSAALLKIKIDFTMDIILRQMITYYQRCINDYKINESQ</sequence>
<evidence type="ECO:0000259" key="1">
    <source>
        <dbReference type="Pfam" id="PF00534"/>
    </source>
</evidence>
<dbReference type="PANTHER" id="PTHR45947:SF3">
    <property type="entry name" value="SULFOQUINOVOSYL TRANSFERASE SQD2"/>
    <property type="match status" value="1"/>
</dbReference>
<dbReference type="Pfam" id="PF00534">
    <property type="entry name" value="Glycos_transf_1"/>
    <property type="match status" value="1"/>
</dbReference>
<evidence type="ECO:0000313" key="3">
    <source>
        <dbReference type="EMBL" id="NPE25731.1"/>
    </source>
</evidence>
<dbReference type="SUPFAM" id="SSF53756">
    <property type="entry name" value="UDP-Glycosyltransferase/glycogen phosphorylase"/>
    <property type="match status" value="1"/>
</dbReference>
<dbReference type="Pfam" id="PF13439">
    <property type="entry name" value="Glyco_transf_4"/>
    <property type="match status" value="1"/>
</dbReference>
<gene>
    <name evidence="3" type="ORF">HPS54_09435</name>
</gene>
<dbReference type="PANTHER" id="PTHR45947">
    <property type="entry name" value="SULFOQUINOVOSYL TRANSFERASE SQD2"/>
    <property type="match status" value="1"/>
</dbReference>
<dbReference type="InterPro" id="IPR050194">
    <property type="entry name" value="Glycosyltransferase_grp1"/>
</dbReference>
<dbReference type="Proteomes" id="UP000820977">
    <property type="component" value="Unassembled WGS sequence"/>
</dbReference>
<dbReference type="InterPro" id="IPR028098">
    <property type="entry name" value="Glyco_trans_4-like_N"/>
</dbReference>
<reference evidence="3 4" key="1">
    <citation type="submission" date="2020-05" db="EMBL/GenBank/DDBJ databases">
        <title>Distinct polysaccharide utilization as determinants for interspecies competition between intestinal Prevotella spp.</title>
        <authorList>
            <person name="Galvez E.J.C."/>
            <person name="Iljazovic A."/>
            <person name="Strowig T."/>
        </authorList>
    </citation>
    <scope>NUCLEOTIDE SEQUENCE [LARGE SCALE GENOMIC DNA]</scope>
    <source>
        <strain evidence="3 4">PCHR</strain>
    </source>
</reference>
<protein>
    <submittedName>
        <fullName evidence="3">Glycosyltransferase family 4 protein</fullName>
    </submittedName>
</protein>
<keyword evidence="4" id="KW-1185">Reference proteome</keyword>
<organism evidence="3 4">
    <name type="scientific">Xylanibacter caecicola</name>
    <dbReference type="NCBI Taxonomy" id="2736294"/>
    <lineage>
        <taxon>Bacteria</taxon>
        <taxon>Pseudomonadati</taxon>
        <taxon>Bacteroidota</taxon>
        <taxon>Bacteroidia</taxon>
        <taxon>Bacteroidales</taxon>
        <taxon>Prevotellaceae</taxon>
        <taxon>Xylanibacter</taxon>
    </lineage>
</organism>
<feature type="domain" description="Glycosyl transferase family 1" evidence="1">
    <location>
        <begin position="210"/>
        <end position="371"/>
    </location>
</feature>
<name>A0ABX2B395_9BACT</name>
<feature type="domain" description="Glycosyltransferase subfamily 4-like N-terminal" evidence="2">
    <location>
        <begin position="17"/>
        <end position="202"/>
    </location>
</feature>
<dbReference type="CDD" id="cd03801">
    <property type="entry name" value="GT4_PimA-like"/>
    <property type="match status" value="1"/>
</dbReference>
<evidence type="ECO:0000259" key="2">
    <source>
        <dbReference type="Pfam" id="PF13439"/>
    </source>
</evidence>
<proteinExistence type="predicted"/>
<dbReference type="RefSeq" id="WP_172345196.1">
    <property type="nucleotide sequence ID" value="NZ_CATJFF010000028.1"/>
</dbReference>